<dbReference type="Proteomes" id="UP000007875">
    <property type="component" value="Unassembled WGS sequence"/>
</dbReference>
<dbReference type="Ensembl" id="ENSCSAVT00000007660.1">
    <property type="protein sequence ID" value="ENSCSAVP00000007561.1"/>
    <property type="gene ID" value="ENSCSAVG00000004516.1"/>
</dbReference>
<keyword evidence="3" id="KW-1185">Reference proteome</keyword>
<reference evidence="3" key="1">
    <citation type="submission" date="2003-08" db="EMBL/GenBank/DDBJ databases">
        <authorList>
            <person name="Birren B."/>
            <person name="Nusbaum C."/>
            <person name="Abebe A."/>
            <person name="Abouelleil A."/>
            <person name="Adekoya E."/>
            <person name="Ait-zahra M."/>
            <person name="Allen N."/>
            <person name="Allen T."/>
            <person name="An P."/>
            <person name="Anderson M."/>
            <person name="Anderson S."/>
            <person name="Arachchi H."/>
            <person name="Armbruster J."/>
            <person name="Bachantsang P."/>
            <person name="Baldwin J."/>
            <person name="Barry A."/>
            <person name="Bayul T."/>
            <person name="Blitshsteyn B."/>
            <person name="Bloom T."/>
            <person name="Blye J."/>
            <person name="Boguslavskiy L."/>
            <person name="Borowsky M."/>
            <person name="Boukhgalter B."/>
            <person name="Brunache A."/>
            <person name="Butler J."/>
            <person name="Calixte N."/>
            <person name="Calvo S."/>
            <person name="Camarata J."/>
            <person name="Campo K."/>
            <person name="Chang J."/>
            <person name="Cheshatsang Y."/>
            <person name="Citroen M."/>
            <person name="Collymore A."/>
            <person name="Considine T."/>
            <person name="Cook A."/>
            <person name="Cooke P."/>
            <person name="Corum B."/>
            <person name="Cuomo C."/>
            <person name="David R."/>
            <person name="Dawoe T."/>
            <person name="Degray S."/>
            <person name="Dodge S."/>
            <person name="Dooley K."/>
            <person name="Dorje P."/>
            <person name="Dorjee K."/>
            <person name="Dorris L."/>
            <person name="Duffey N."/>
            <person name="Dupes A."/>
            <person name="Elkins T."/>
            <person name="Engels R."/>
            <person name="Erickson J."/>
            <person name="Farina A."/>
            <person name="Faro S."/>
            <person name="Ferreira P."/>
            <person name="Fischer H."/>
            <person name="Fitzgerald M."/>
            <person name="Foley K."/>
            <person name="Gage D."/>
            <person name="Galagan J."/>
            <person name="Gearin G."/>
            <person name="Gnerre S."/>
            <person name="Gnirke A."/>
            <person name="Goyette A."/>
            <person name="Graham J."/>
            <person name="Grandbois E."/>
            <person name="Gyaltsen K."/>
            <person name="Hafez N."/>
            <person name="Hagopian D."/>
            <person name="Hagos B."/>
            <person name="Hall J."/>
            <person name="Hatcher B."/>
            <person name="Heller A."/>
            <person name="Higgins H."/>
            <person name="Honan T."/>
            <person name="Horn A."/>
            <person name="Houde N."/>
            <person name="Hughes L."/>
            <person name="Hulme W."/>
            <person name="Husby E."/>
            <person name="Iliev I."/>
            <person name="Jaffe D."/>
            <person name="Jones C."/>
            <person name="Kamal M."/>
            <person name="Kamat A."/>
            <person name="Kamvysselis M."/>
            <person name="Karlsson E."/>
            <person name="Kells C."/>
            <person name="Kieu A."/>
            <person name="Kisner P."/>
            <person name="Kodira C."/>
            <person name="Kulbokas E."/>
            <person name="Labutti K."/>
            <person name="Lama D."/>
            <person name="Landers T."/>
            <person name="Leger J."/>
            <person name="Levine S."/>
            <person name="Lewis D."/>
            <person name="Lewis T."/>
            <person name="Lindblad-toh K."/>
            <person name="Liu X."/>
            <person name="Lokyitsang T."/>
            <person name="Lokyitsang Y."/>
            <person name="Lucien O."/>
            <person name="Lui A."/>
            <person name="Ma L.J."/>
            <person name="Mabbitt R."/>
            <person name="Macdonald J."/>
            <person name="Maclean C."/>
            <person name="Major J."/>
            <person name="Manning J."/>
            <person name="Marabella R."/>
            <person name="Maru K."/>
            <person name="Matthews C."/>
            <person name="Mauceli E."/>
            <person name="Mccarthy M."/>
            <person name="Mcdonough S."/>
            <person name="Mcghee T."/>
            <person name="Meldrim J."/>
            <person name="Meneus L."/>
            <person name="Mesirov J."/>
            <person name="Mihalev A."/>
            <person name="Mihova T."/>
            <person name="Mikkelsen T."/>
            <person name="Mlenga V."/>
            <person name="Moru K."/>
            <person name="Mozes J."/>
            <person name="Mulrain L."/>
            <person name="Munson G."/>
            <person name="Naylor J."/>
            <person name="Newes C."/>
            <person name="Nguyen C."/>
            <person name="Nguyen N."/>
            <person name="Nguyen T."/>
            <person name="Nicol R."/>
            <person name="Nielsen C."/>
            <person name="Nizzari M."/>
            <person name="Norbu C."/>
            <person name="Norbu N."/>
            <person name="O'donnell P."/>
            <person name="Okoawo O."/>
            <person name="O'leary S."/>
            <person name="Omotosho B."/>
            <person name="O'neill K."/>
            <person name="Osman S."/>
            <person name="Parker S."/>
            <person name="Perrin D."/>
            <person name="Phunkhang P."/>
            <person name="Piqani B."/>
            <person name="Purcell S."/>
            <person name="Rachupka T."/>
            <person name="Ramasamy U."/>
            <person name="Rameau R."/>
            <person name="Ray V."/>
            <person name="Raymond C."/>
            <person name="Retta R."/>
            <person name="Richardson S."/>
            <person name="Rise C."/>
            <person name="Rodriguez J."/>
            <person name="Rogers J."/>
            <person name="Rogov P."/>
            <person name="Rutman M."/>
            <person name="Schupbach R."/>
            <person name="Seaman C."/>
            <person name="Settipalli S."/>
            <person name="Sharpe T."/>
            <person name="Sheridan J."/>
            <person name="Sherpa N."/>
            <person name="Shi J."/>
            <person name="Smirnov S."/>
            <person name="Smith C."/>
            <person name="Sougnez C."/>
            <person name="Spencer B."/>
            <person name="Stalker J."/>
            <person name="Stange-thomann N."/>
            <person name="Stavropoulos S."/>
            <person name="Stetson K."/>
            <person name="Stone C."/>
            <person name="Stone S."/>
            <person name="Stubbs M."/>
            <person name="Talamas J."/>
            <person name="Tchuinga P."/>
            <person name="Tenzing P."/>
            <person name="Tesfaye S."/>
            <person name="Theodore J."/>
            <person name="Thoulutsang Y."/>
            <person name="Topham K."/>
            <person name="Towey S."/>
            <person name="Tsamla T."/>
            <person name="Tsomo N."/>
            <person name="Vallee D."/>
            <person name="Vassiliev H."/>
            <person name="Venkataraman V."/>
            <person name="Vinson J."/>
            <person name="Vo A."/>
            <person name="Wade C."/>
            <person name="Wang S."/>
            <person name="Wangchuk T."/>
            <person name="Wangdi T."/>
            <person name="Whittaker C."/>
            <person name="Wilkinson J."/>
            <person name="Wu Y."/>
            <person name="Wyman D."/>
            <person name="Yadav S."/>
            <person name="Yang S."/>
            <person name="Yang X."/>
            <person name="Yeager S."/>
            <person name="Yee E."/>
            <person name="Young G."/>
            <person name="Zainoun J."/>
            <person name="Zembeck L."/>
            <person name="Zimmer A."/>
            <person name="Zody M."/>
            <person name="Lander E."/>
        </authorList>
    </citation>
    <scope>NUCLEOTIDE SEQUENCE [LARGE SCALE GENOMIC DNA]</scope>
</reference>
<dbReference type="GeneTree" id="ENSGT00390000004131"/>
<name>H2YQF3_CIOSA</name>
<evidence type="ECO:0000256" key="1">
    <source>
        <dbReference type="SAM" id="MobiDB-lite"/>
    </source>
</evidence>
<protein>
    <submittedName>
        <fullName evidence="2">Uncharacterized protein</fullName>
    </submittedName>
</protein>
<sequence>MLLQRPPGDPVTPNDFITPYKEDNKENGATEQPLFGQPDFNYKTTGKQTSPDLVPVKQNKMHPVTTGAITCVPPSFSTTNTKSTTRAKPVVRFAPTDRKTEQAVTMATPLPQLNTQSQSMFSPAQMSEITQLLGLYSSATTPTGETKVAADNLLRYLKGANAPFDDKASFQPSIASSPLKQPIEKVSVDSSFLNSSATSVGKRRLNSKSFPAWR</sequence>
<evidence type="ECO:0000313" key="3">
    <source>
        <dbReference type="Proteomes" id="UP000007875"/>
    </source>
</evidence>
<reference evidence="2" key="2">
    <citation type="submission" date="2025-08" db="UniProtKB">
        <authorList>
            <consortium name="Ensembl"/>
        </authorList>
    </citation>
    <scope>IDENTIFICATION</scope>
</reference>
<feature type="region of interest" description="Disordered" evidence="1">
    <location>
        <begin position="194"/>
        <end position="214"/>
    </location>
</feature>
<proteinExistence type="predicted"/>
<organism evidence="2 3">
    <name type="scientific">Ciona savignyi</name>
    <name type="common">Pacific transparent sea squirt</name>
    <dbReference type="NCBI Taxonomy" id="51511"/>
    <lineage>
        <taxon>Eukaryota</taxon>
        <taxon>Metazoa</taxon>
        <taxon>Chordata</taxon>
        <taxon>Tunicata</taxon>
        <taxon>Ascidiacea</taxon>
        <taxon>Phlebobranchia</taxon>
        <taxon>Cionidae</taxon>
        <taxon>Ciona</taxon>
    </lineage>
</organism>
<dbReference type="HOGENOM" id="CLU_1288530_0_0_1"/>
<feature type="region of interest" description="Disordered" evidence="1">
    <location>
        <begin position="1"/>
        <end position="55"/>
    </location>
</feature>
<reference evidence="2" key="3">
    <citation type="submission" date="2025-09" db="UniProtKB">
        <authorList>
            <consortium name="Ensembl"/>
        </authorList>
    </citation>
    <scope>IDENTIFICATION</scope>
</reference>
<dbReference type="InParanoid" id="H2YQF3"/>
<feature type="compositionally biased region" description="Polar residues" evidence="1">
    <location>
        <begin position="42"/>
        <end position="51"/>
    </location>
</feature>
<accession>H2YQF3</accession>
<dbReference type="AlphaFoldDB" id="H2YQF3"/>
<dbReference type="OMA" id="KSFPAWR"/>
<evidence type="ECO:0000313" key="2">
    <source>
        <dbReference type="Ensembl" id="ENSCSAVP00000007561.1"/>
    </source>
</evidence>